<feature type="compositionally biased region" description="Low complexity" evidence="2">
    <location>
        <begin position="275"/>
        <end position="286"/>
    </location>
</feature>
<feature type="region of interest" description="Disordered" evidence="2">
    <location>
        <begin position="275"/>
        <end position="302"/>
    </location>
</feature>
<sequence length="647" mass="72238">MASSSSSSTPITPWERYCLLQEQIQQHVYNNNNNNNNNPMITSTTTQSHFNNYNNNNNITTNIRMASSSSIPTPTLNNNTNTNNNTPWDRLVKKVGGGGAGDPYLLWLEDADIDAEEYNNTSAIDRRTLRSQFEKEHYNNSDKKKKTTNTNTNTTTTTATGTAATTAVTPLQLQIRLIPVISVTAAATATTATATNAAATMKRGLAPQLPRASPLTLSYVSGLTAIYVGMSSCIGCGKRLKSKAGLSSHQKYCDHYKQATGIAIATGAGSSASSFVSAATPTPTSPHNKRQKRRSTTTDIDDGIGAGQMKCWTTIFNNSSNPSTKMALVYKELDIISNENCIRGKIKRNESKYKICSCLSILKNDTNSKTCVASYIVSKWCGMTKKEQKLYMISKIKESILYDENQQKERIEGAYVHGSKKLFPIPFHIQEGNNNSPMEIITKEKLSKHYICKDSFYRLHHFGMGMRRTLEEHNRNNTIPVHGLTGQTRWTVTLDEESSVTKVKRTDNEWSTKEPVTICGKTAFKGYWDQYHPTLIIRNDHVNAQAERAAIGFRAGPWSKEENDAFVEGYEKLGKKWKKIMQENRELLIDVGSIQDYSTRFIAKLGFQIGLRTSQRHAMSKGVSSAIARYILCRPEYNPNRALIEFL</sequence>
<evidence type="ECO:0000256" key="1">
    <source>
        <dbReference type="PROSITE-ProRule" id="PRU00042"/>
    </source>
</evidence>
<organism evidence="4 5">
    <name type="scientific">Fragilariopsis cylindrus CCMP1102</name>
    <dbReference type="NCBI Taxonomy" id="635003"/>
    <lineage>
        <taxon>Eukaryota</taxon>
        <taxon>Sar</taxon>
        <taxon>Stramenopiles</taxon>
        <taxon>Ochrophyta</taxon>
        <taxon>Bacillariophyta</taxon>
        <taxon>Bacillariophyceae</taxon>
        <taxon>Bacillariophycidae</taxon>
        <taxon>Bacillariales</taxon>
        <taxon>Bacillariaceae</taxon>
        <taxon>Fragilariopsis</taxon>
    </lineage>
</organism>
<feature type="compositionally biased region" description="Low complexity" evidence="2">
    <location>
        <begin position="148"/>
        <end position="157"/>
    </location>
</feature>
<keyword evidence="1" id="KW-0479">Metal-binding</keyword>
<evidence type="ECO:0000313" key="5">
    <source>
        <dbReference type="Proteomes" id="UP000095751"/>
    </source>
</evidence>
<keyword evidence="1" id="KW-0863">Zinc-finger</keyword>
<evidence type="ECO:0000259" key="3">
    <source>
        <dbReference type="PROSITE" id="PS50157"/>
    </source>
</evidence>
<dbReference type="KEGG" id="fcy:FRACYDRAFT_233475"/>
<dbReference type="InterPro" id="IPR013087">
    <property type="entry name" value="Znf_C2H2_type"/>
</dbReference>
<evidence type="ECO:0000256" key="2">
    <source>
        <dbReference type="SAM" id="MobiDB-lite"/>
    </source>
</evidence>
<keyword evidence="1" id="KW-0862">Zinc</keyword>
<dbReference type="EMBL" id="KV784353">
    <property type="protein sequence ID" value="OEU23303.1"/>
    <property type="molecule type" value="Genomic_DNA"/>
</dbReference>
<name>A0A1E7FZR5_9STRA</name>
<feature type="region of interest" description="Disordered" evidence="2">
    <location>
        <begin position="130"/>
        <end position="157"/>
    </location>
</feature>
<dbReference type="AlphaFoldDB" id="A0A1E7FZR5"/>
<dbReference type="Gene3D" id="1.10.10.60">
    <property type="entry name" value="Homeodomain-like"/>
    <property type="match status" value="1"/>
</dbReference>
<gene>
    <name evidence="4" type="ORF">FRACYDRAFT_233475</name>
</gene>
<feature type="domain" description="C2H2-type" evidence="3">
    <location>
        <begin position="231"/>
        <end position="260"/>
    </location>
</feature>
<dbReference type="Pfam" id="PF00249">
    <property type="entry name" value="Myb_DNA-binding"/>
    <property type="match status" value="1"/>
</dbReference>
<reference evidence="4 5" key="1">
    <citation type="submission" date="2016-09" db="EMBL/GenBank/DDBJ databases">
        <title>Extensive genetic diversity and differential bi-allelic expression allows diatom success in the polar Southern Ocean.</title>
        <authorList>
            <consortium name="DOE Joint Genome Institute"/>
            <person name="Mock T."/>
            <person name="Otillar R.P."/>
            <person name="Strauss J."/>
            <person name="Dupont C."/>
            <person name="Frickenhaus S."/>
            <person name="Maumus F."/>
            <person name="Mcmullan M."/>
            <person name="Sanges R."/>
            <person name="Schmutz J."/>
            <person name="Toseland A."/>
            <person name="Valas R."/>
            <person name="Veluchamy A."/>
            <person name="Ward B.J."/>
            <person name="Allen A."/>
            <person name="Barry K."/>
            <person name="Falciatore A."/>
            <person name="Ferrante M."/>
            <person name="Fortunato A.E."/>
            <person name="Gloeckner G."/>
            <person name="Gruber A."/>
            <person name="Hipkin R."/>
            <person name="Janech M."/>
            <person name="Kroth P."/>
            <person name="Leese F."/>
            <person name="Lindquist E."/>
            <person name="Lyon B.R."/>
            <person name="Martin J."/>
            <person name="Mayer C."/>
            <person name="Parker M."/>
            <person name="Quesneville H."/>
            <person name="Raymond J."/>
            <person name="Uhlig C."/>
            <person name="Valentin K.U."/>
            <person name="Worden A.Z."/>
            <person name="Armbrust E.V."/>
            <person name="Bowler C."/>
            <person name="Green B."/>
            <person name="Moulton V."/>
            <person name="Van Oosterhout C."/>
            <person name="Grigoriev I."/>
        </authorList>
    </citation>
    <scope>NUCLEOTIDE SEQUENCE [LARGE SCALE GENOMIC DNA]</scope>
    <source>
        <strain evidence="4 5">CCMP1102</strain>
    </source>
</reference>
<dbReference type="PROSITE" id="PS50157">
    <property type="entry name" value="ZINC_FINGER_C2H2_2"/>
    <property type="match status" value="1"/>
</dbReference>
<protein>
    <recommendedName>
        <fullName evidence="3">C2H2-type domain-containing protein</fullName>
    </recommendedName>
</protein>
<dbReference type="InterPro" id="IPR001005">
    <property type="entry name" value="SANT/Myb"/>
</dbReference>
<accession>A0A1E7FZR5</accession>
<dbReference type="Proteomes" id="UP000095751">
    <property type="component" value="Unassembled WGS sequence"/>
</dbReference>
<dbReference type="GO" id="GO:0008270">
    <property type="term" value="F:zinc ion binding"/>
    <property type="evidence" value="ECO:0007669"/>
    <property type="project" value="UniProtKB-KW"/>
</dbReference>
<dbReference type="PROSITE" id="PS00028">
    <property type="entry name" value="ZINC_FINGER_C2H2_1"/>
    <property type="match status" value="1"/>
</dbReference>
<feature type="compositionally biased region" description="Basic and acidic residues" evidence="2">
    <location>
        <begin position="130"/>
        <end position="142"/>
    </location>
</feature>
<keyword evidence="5" id="KW-1185">Reference proteome</keyword>
<evidence type="ECO:0000313" key="4">
    <source>
        <dbReference type="EMBL" id="OEU23303.1"/>
    </source>
</evidence>
<proteinExistence type="predicted"/>
<dbReference type="InParanoid" id="A0A1E7FZR5"/>